<dbReference type="STRING" id="1408163.A0A0F4YTW1"/>
<dbReference type="PANTHER" id="PTHR12271:SF40">
    <property type="entry name" value="POLY(A) RNA POLYMERASE GLD2"/>
    <property type="match status" value="1"/>
</dbReference>
<evidence type="ECO:0000256" key="2">
    <source>
        <dbReference type="ARBA" id="ARBA00001946"/>
    </source>
</evidence>
<protein>
    <recommendedName>
        <fullName evidence="5">polynucleotide adenylyltransferase</fullName>
        <ecNumber evidence="5">2.7.7.19</ecNumber>
    </recommendedName>
</protein>
<evidence type="ECO:0000256" key="9">
    <source>
        <dbReference type="ARBA" id="ARBA00022842"/>
    </source>
</evidence>
<dbReference type="InterPro" id="IPR002058">
    <property type="entry name" value="PAP_assoc"/>
</dbReference>
<dbReference type="EC" id="2.7.7.19" evidence="5"/>
<dbReference type="RefSeq" id="XP_013327690.1">
    <property type="nucleotide sequence ID" value="XM_013472236.1"/>
</dbReference>
<evidence type="ECO:0000256" key="1">
    <source>
        <dbReference type="ARBA" id="ARBA00001936"/>
    </source>
</evidence>
<feature type="region of interest" description="Disordered" evidence="10">
    <location>
        <begin position="657"/>
        <end position="753"/>
    </location>
</feature>
<evidence type="ECO:0000256" key="4">
    <source>
        <dbReference type="ARBA" id="ARBA00008593"/>
    </source>
</evidence>
<keyword evidence="6" id="KW-0963">Cytoplasm</keyword>
<comment type="similarity">
    <text evidence="4">Belongs to the DNA polymerase type-B-like family.</text>
</comment>
<feature type="domain" description="PAP-associated" evidence="11">
    <location>
        <begin position="534"/>
        <end position="607"/>
    </location>
</feature>
<keyword evidence="14" id="KW-1185">Reference proteome</keyword>
<dbReference type="PANTHER" id="PTHR12271">
    <property type="entry name" value="POLY A POLYMERASE CID PAP -RELATED"/>
    <property type="match status" value="1"/>
</dbReference>
<evidence type="ECO:0000256" key="3">
    <source>
        <dbReference type="ARBA" id="ARBA00004496"/>
    </source>
</evidence>
<dbReference type="GO" id="GO:1990817">
    <property type="term" value="F:poly(A) RNA polymerase activity"/>
    <property type="evidence" value="ECO:0007669"/>
    <property type="project" value="UniProtKB-EC"/>
</dbReference>
<dbReference type="Gene3D" id="3.30.460.10">
    <property type="entry name" value="Beta Polymerase, domain 2"/>
    <property type="match status" value="1"/>
</dbReference>
<dbReference type="GO" id="GO:0031123">
    <property type="term" value="P:RNA 3'-end processing"/>
    <property type="evidence" value="ECO:0007669"/>
    <property type="project" value="TreeGrafter"/>
</dbReference>
<name>A0A0F4YTW1_RASE3</name>
<dbReference type="EMBL" id="LASV01000207">
    <property type="protein sequence ID" value="KKA21078.1"/>
    <property type="molecule type" value="Genomic_DNA"/>
</dbReference>
<dbReference type="CDD" id="cd05402">
    <property type="entry name" value="NT_PAP_TUTase"/>
    <property type="match status" value="1"/>
</dbReference>
<evidence type="ECO:0000256" key="10">
    <source>
        <dbReference type="SAM" id="MobiDB-lite"/>
    </source>
</evidence>
<dbReference type="OrthoDB" id="407432at2759"/>
<dbReference type="InterPro" id="IPR043519">
    <property type="entry name" value="NT_sf"/>
</dbReference>
<evidence type="ECO:0000259" key="11">
    <source>
        <dbReference type="Pfam" id="PF03828"/>
    </source>
</evidence>
<accession>A0A0F4YTW1</accession>
<keyword evidence="9" id="KW-0460">Magnesium</keyword>
<dbReference type="GeneID" id="25317246"/>
<keyword evidence="7 13" id="KW-0808">Transferase</keyword>
<proteinExistence type="inferred from homology"/>
<feature type="region of interest" description="Disordered" evidence="10">
    <location>
        <begin position="1"/>
        <end position="61"/>
    </location>
</feature>
<reference evidence="13 14" key="1">
    <citation type="submission" date="2015-04" db="EMBL/GenBank/DDBJ databases">
        <authorList>
            <person name="Heijne W.H."/>
            <person name="Fedorova N.D."/>
            <person name="Nierman W.C."/>
            <person name="Vollebregt A.W."/>
            <person name="Zhao Z."/>
            <person name="Wu L."/>
            <person name="Kumar M."/>
            <person name="Stam H."/>
            <person name="van den Berg M.A."/>
            <person name="Pel H.J."/>
        </authorList>
    </citation>
    <scope>NUCLEOTIDE SEQUENCE [LARGE SCALE GENOMIC DNA]</scope>
    <source>
        <strain evidence="13 14">CBS 393.64</strain>
    </source>
</reference>
<dbReference type="Gene3D" id="1.10.1410.10">
    <property type="match status" value="1"/>
</dbReference>
<evidence type="ECO:0000256" key="6">
    <source>
        <dbReference type="ARBA" id="ARBA00022490"/>
    </source>
</evidence>
<feature type="compositionally biased region" description="Polar residues" evidence="10">
    <location>
        <begin position="1"/>
        <end position="10"/>
    </location>
</feature>
<evidence type="ECO:0000256" key="8">
    <source>
        <dbReference type="ARBA" id="ARBA00022723"/>
    </source>
</evidence>
<organism evidence="13 14">
    <name type="scientific">Rasamsonia emersonii (strain ATCC 16479 / CBS 393.64 / IMI 116815)</name>
    <dbReference type="NCBI Taxonomy" id="1408163"/>
    <lineage>
        <taxon>Eukaryota</taxon>
        <taxon>Fungi</taxon>
        <taxon>Dikarya</taxon>
        <taxon>Ascomycota</taxon>
        <taxon>Pezizomycotina</taxon>
        <taxon>Eurotiomycetes</taxon>
        <taxon>Eurotiomycetidae</taxon>
        <taxon>Eurotiales</taxon>
        <taxon>Trichocomaceae</taxon>
        <taxon>Rasamsonia</taxon>
    </lineage>
</organism>
<feature type="region of interest" description="Disordered" evidence="10">
    <location>
        <begin position="88"/>
        <end position="109"/>
    </location>
</feature>
<comment type="cofactor">
    <cofactor evidence="1">
        <name>Mn(2+)</name>
        <dbReference type="ChEBI" id="CHEBI:29035"/>
    </cofactor>
</comment>
<evidence type="ECO:0000313" key="13">
    <source>
        <dbReference type="EMBL" id="KKA21078.1"/>
    </source>
</evidence>
<evidence type="ECO:0000256" key="5">
    <source>
        <dbReference type="ARBA" id="ARBA00012388"/>
    </source>
</evidence>
<comment type="subcellular location">
    <subcellularLocation>
        <location evidence="3">Cytoplasm</location>
    </subcellularLocation>
</comment>
<comment type="caution">
    <text evidence="13">The sequence shown here is derived from an EMBL/GenBank/DDBJ whole genome shotgun (WGS) entry which is preliminary data.</text>
</comment>
<dbReference type="GO" id="GO:0050265">
    <property type="term" value="F:RNA uridylyltransferase activity"/>
    <property type="evidence" value="ECO:0007669"/>
    <property type="project" value="TreeGrafter"/>
</dbReference>
<dbReference type="GO" id="GO:0010605">
    <property type="term" value="P:negative regulation of macromolecule metabolic process"/>
    <property type="evidence" value="ECO:0007669"/>
    <property type="project" value="UniProtKB-ARBA"/>
</dbReference>
<dbReference type="InterPro" id="IPR054708">
    <property type="entry name" value="MTPAP-like_central"/>
</dbReference>
<feature type="region of interest" description="Disordered" evidence="10">
    <location>
        <begin position="181"/>
        <end position="209"/>
    </location>
</feature>
<comment type="cofactor">
    <cofactor evidence="2">
        <name>Mg(2+)</name>
        <dbReference type="ChEBI" id="CHEBI:18420"/>
    </cofactor>
</comment>
<feature type="domain" description="Poly(A) RNA polymerase mitochondrial-like central palm" evidence="12">
    <location>
        <begin position="270"/>
        <end position="341"/>
    </location>
</feature>
<dbReference type="GO" id="GO:0046872">
    <property type="term" value="F:metal ion binding"/>
    <property type="evidence" value="ECO:0007669"/>
    <property type="project" value="UniProtKB-KW"/>
</dbReference>
<evidence type="ECO:0000256" key="7">
    <source>
        <dbReference type="ARBA" id="ARBA00022679"/>
    </source>
</evidence>
<evidence type="ECO:0000259" key="12">
    <source>
        <dbReference type="Pfam" id="PF22600"/>
    </source>
</evidence>
<keyword evidence="8" id="KW-0479">Metal-binding</keyword>
<feature type="compositionally biased region" description="Pro residues" evidence="10">
    <location>
        <begin position="97"/>
        <end position="108"/>
    </location>
</feature>
<dbReference type="Proteomes" id="UP000053958">
    <property type="component" value="Unassembled WGS sequence"/>
</dbReference>
<dbReference type="Pfam" id="PF22600">
    <property type="entry name" value="MTPAP-like_central"/>
    <property type="match status" value="1"/>
</dbReference>
<dbReference type="GO" id="GO:0005737">
    <property type="term" value="C:cytoplasm"/>
    <property type="evidence" value="ECO:0007669"/>
    <property type="project" value="UniProtKB-SubCell"/>
</dbReference>
<dbReference type="SUPFAM" id="SSF81631">
    <property type="entry name" value="PAP/OAS1 substrate-binding domain"/>
    <property type="match status" value="1"/>
</dbReference>
<gene>
    <name evidence="13" type="ORF">T310_4899</name>
</gene>
<sequence>MSQTAQSGTASAWDLPPSTPWSHRHSIPGSAPSQPAMMGPGHQEALHCNPPAESHGGLPPHVYSMLIHASHQLKARHRPAVERQLPDAKNAISGGPSIPPVLPMPAPYLDPRHQVEPQHYHHPSQDHLGRGFYHQNSTQTASPQVSDPYRAHYPDIHGRIPSGSVGAVPSPQVDSGVVSYRPVPSTPAGPRYSNNRAPRTRFGDQQSDPKRRIQMQINYLESLALDIPPLDSFKCELQAKEAFRVRLTEIAQNAIARHAESRGLTVGPNAIDFKCFGSLRNGFALPGADMDLTMITRASSFPKELEAECPRILEKAFLDAGLGARLISKARVPIIKLCEKPSEDFLEALRADLKSREEGESVDATSSDKDPSRTSSGPAHNSDDADAGRGHCSRRNKVSVQFPSSEAGIQCDINFSGRLAIYNSELLRCYSLCDERVRLVGLFVKQWAKARKINNPYHGTLCSYGYILMVIHYLTNVVRPPVLPNLQIIYRPPPPGRGSKEVTTVDGCDVRFFNDENEIKARAKANAWTDNRQPLGDLLRGFFAYYASNGRGAPLGGFDWVKSVVSIRTRGGILTKSEKGWTAAKVDANGTRHKYLLAIEDPFEHDHNVGRTVVQSGLVAIRREFRRAHAIINRVQDIPGVGWEWRTDEGDVGEDFFAEPEEHAHRNPRRRARSRDNSEWESPEIGSPLTHAVEGETPDQASTQQKSNHRPGAHPIDDMLIPLSQQQPAAGHVDIKQQSPQEDLPKAVAALSI</sequence>
<dbReference type="SUPFAM" id="SSF81301">
    <property type="entry name" value="Nucleotidyltransferase"/>
    <property type="match status" value="1"/>
</dbReference>
<feature type="region of interest" description="Disordered" evidence="10">
    <location>
        <begin position="357"/>
        <end position="391"/>
    </location>
</feature>
<evidence type="ECO:0000313" key="14">
    <source>
        <dbReference type="Proteomes" id="UP000053958"/>
    </source>
</evidence>
<dbReference type="Pfam" id="PF03828">
    <property type="entry name" value="PAP_assoc"/>
    <property type="match status" value="1"/>
</dbReference>
<dbReference type="AlphaFoldDB" id="A0A0F4YTW1"/>